<evidence type="ECO:0000256" key="1">
    <source>
        <dbReference type="SAM" id="MobiDB-lite"/>
    </source>
</evidence>
<sequence>MRLVACLQLTARGASSAPRRERQDSTSLTCSGTQVSNFILSLRLVVARVFQRMEFNPQETEGKSDQDWNKEHLVTLESFKKNTRQPAEDEWGGEGLQVRRA</sequence>
<dbReference type="AlphaFoldDB" id="A0A4Z2IID3"/>
<protein>
    <submittedName>
        <fullName evidence="2">Uncharacterized protein</fullName>
    </submittedName>
</protein>
<proteinExistence type="predicted"/>
<dbReference type="Proteomes" id="UP000314294">
    <property type="component" value="Unassembled WGS sequence"/>
</dbReference>
<reference evidence="2 3" key="1">
    <citation type="submission" date="2019-03" db="EMBL/GenBank/DDBJ databases">
        <title>First draft genome of Liparis tanakae, snailfish: a comprehensive survey of snailfish specific genes.</title>
        <authorList>
            <person name="Kim W."/>
            <person name="Song I."/>
            <person name="Jeong J.-H."/>
            <person name="Kim D."/>
            <person name="Kim S."/>
            <person name="Ryu S."/>
            <person name="Song J.Y."/>
            <person name="Lee S.K."/>
        </authorList>
    </citation>
    <scope>NUCLEOTIDE SEQUENCE [LARGE SCALE GENOMIC DNA]</scope>
    <source>
        <tissue evidence="2">Muscle</tissue>
    </source>
</reference>
<dbReference type="EMBL" id="SRLO01000081">
    <property type="protein sequence ID" value="TNN77527.1"/>
    <property type="molecule type" value="Genomic_DNA"/>
</dbReference>
<evidence type="ECO:0000313" key="3">
    <source>
        <dbReference type="Proteomes" id="UP000314294"/>
    </source>
</evidence>
<comment type="caution">
    <text evidence="2">The sequence shown here is derived from an EMBL/GenBank/DDBJ whole genome shotgun (WGS) entry which is preliminary data.</text>
</comment>
<accession>A0A4Z2IID3</accession>
<keyword evidence="3" id="KW-1185">Reference proteome</keyword>
<name>A0A4Z2IID3_9TELE</name>
<organism evidence="2 3">
    <name type="scientific">Liparis tanakae</name>
    <name type="common">Tanaka's snailfish</name>
    <dbReference type="NCBI Taxonomy" id="230148"/>
    <lineage>
        <taxon>Eukaryota</taxon>
        <taxon>Metazoa</taxon>
        <taxon>Chordata</taxon>
        <taxon>Craniata</taxon>
        <taxon>Vertebrata</taxon>
        <taxon>Euteleostomi</taxon>
        <taxon>Actinopterygii</taxon>
        <taxon>Neopterygii</taxon>
        <taxon>Teleostei</taxon>
        <taxon>Neoteleostei</taxon>
        <taxon>Acanthomorphata</taxon>
        <taxon>Eupercaria</taxon>
        <taxon>Perciformes</taxon>
        <taxon>Cottioidei</taxon>
        <taxon>Cottales</taxon>
        <taxon>Liparidae</taxon>
        <taxon>Liparis</taxon>
    </lineage>
</organism>
<feature type="region of interest" description="Disordered" evidence="1">
    <location>
        <begin position="79"/>
        <end position="101"/>
    </location>
</feature>
<gene>
    <name evidence="2" type="ORF">EYF80_012117</name>
</gene>
<evidence type="ECO:0000313" key="2">
    <source>
        <dbReference type="EMBL" id="TNN77527.1"/>
    </source>
</evidence>